<evidence type="ECO:0000259" key="1">
    <source>
        <dbReference type="Pfam" id="PF06114"/>
    </source>
</evidence>
<organism evidence="2 3">
    <name type="scientific">Anaerocolumna aminovalerica</name>
    <dbReference type="NCBI Taxonomy" id="1527"/>
    <lineage>
        <taxon>Bacteria</taxon>
        <taxon>Bacillati</taxon>
        <taxon>Bacillota</taxon>
        <taxon>Clostridia</taxon>
        <taxon>Lachnospirales</taxon>
        <taxon>Lachnospiraceae</taxon>
        <taxon>Anaerocolumna</taxon>
    </lineage>
</organism>
<evidence type="ECO:0000313" key="3">
    <source>
        <dbReference type="Proteomes" id="UP000198806"/>
    </source>
</evidence>
<protein>
    <recommendedName>
        <fullName evidence="1">IrrE N-terminal-like domain-containing protein</fullName>
    </recommendedName>
</protein>
<dbReference type="RefSeq" id="WP_091685871.1">
    <property type="nucleotide sequence ID" value="NZ_BAABFM010000061.1"/>
</dbReference>
<dbReference type="STRING" id="1527.SAMN04489757_11035"/>
<proteinExistence type="predicted"/>
<reference evidence="2 3" key="1">
    <citation type="submission" date="2016-10" db="EMBL/GenBank/DDBJ databases">
        <authorList>
            <person name="de Groot N.N."/>
        </authorList>
    </citation>
    <scope>NUCLEOTIDE SEQUENCE [LARGE SCALE GENOMIC DNA]</scope>
    <source>
        <strain evidence="2 3">DSM 1283</strain>
    </source>
</reference>
<dbReference type="Proteomes" id="UP000198806">
    <property type="component" value="Unassembled WGS sequence"/>
</dbReference>
<dbReference type="InterPro" id="IPR010359">
    <property type="entry name" value="IrrE_HExxH"/>
</dbReference>
<gene>
    <name evidence="2" type="ORF">SAMN04489757_11035</name>
</gene>
<evidence type="ECO:0000313" key="2">
    <source>
        <dbReference type="EMBL" id="SFO12895.1"/>
    </source>
</evidence>
<dbReference type="EMBL" id="FOWD01000010">
    <property type="protein sequence ID" value="SFO12895.1"/>
    <property type="molecule type" value="Genomic_DNA"/>
</dbReference>
<accession>A0A1I5EN04</accession>
<name>A0A1I5EN04_9FIRM</name>
<sequence length="152" mass="17712">MTYDELLEEASNYGLIVKEKPLQGNKGRIFDKKIAIKKDVPTLKEKACILAEELGHYHTTVGNIIDLQNVRNKKQELRARLWAYNNQIGLTGIIRAYEYGCHNLYSMADYLDVTEEFLHDAIKYYRGKYGEYTAVDNYIIYFEPYLGVMKLI</sequence>
<dbReference type="AlphaFoldDB" id="A0A1I5EN04"/>
<keyword evidence="3" id="KW-1185">Reference proteome</keyword>
<dbReference type="Pfam" id="PF06114">
    <property type="entry name" value="Peptidase_M78"/>
    <property type="match status" value="1"/>
</dbReference>
<dbReference type="OrthoDB" id="1707128at2"/>
<feature type="domain" description="IrrE N-terminal-like" evidence="1">
    <location>
        <begin position="17"/>
        <end position="120"/>
    </location>
</feature>